<evidence type="ECO:0000313" key="2">
    <source>
        <dbReference type="Proteomes" id="UP000499080"/>
    </source>
</evidence>
<dbReference type="EMBL" id="BGPR01002959">
    <property type="protein sequence ID" value="GBM81659.1"/>
    <property type="molecule type" value="Genomic_DNA"/>
</dbReference>
<reference evidence="1 2" key="1">
    <citation type="journal article" date="2019" name="Sci. Rep.">
        <title>Orb-weaving spider Araneus ventricosus genome elucidates the spidroin gene catalogue.</title>
        <authorList>
            <person name="Kono N."/>
            <person name="Nakamura H."/>
            <person name="Ohtoshi R."/>
            <person name="Moran D.A.P."/>
            <person name="Shinohara A."/>
            <person name="Yoshida Y."/>
            <person name="Fujiwara M."/>
            <person name="Mori M."/>
            <person name="Tomita M."/>
            <person name="Arakawa K."/>
        </authorList>
    </citation>
    <scope>NUCLEOTIDE SEQUENCE [LARGE SCALE GENOMIC DNA]</scope>
</reference>
<keyword evidence="2" id="KW-1185">Reference proteome</keyword>
<gene>
    <name evidence="1" type="ORF">AVEN_82576_1</name>
</gene>
<sequence>MGQLFRSRFRLFLISLHTNYDDNRLYLVVPAVVNKKVSSGKASEWKNILQRTAEDKVNCLHSKKLGHQILLSTTEKSRAEQKFQNPLIRSPRASPYLCRLGKASCCHWSASHRERSPTCG</sequence>
<dbReference type="AlphaFoldDB" id="A0A4Y2IWQ1"/>
<accession>A0A4Y2IWQ1</accession>
<comment type="caution">
    <text evidence="1">The sequence shown here is derived from an EMBL/GenBank/DDBJ whole genome shotgun (WGS) entry which is preliminary data.</text>
</comment>
<name>A0A4Y2IWQ1_ARAVE</name>
<dbReference type="Proteomes" id="UP000499080">
    <property type="component" value="Unassembled WGS sequence"/>
</dbReference>
<evidence type="ECO:0000313" key="1">
    <source>
        <dbReference type="EMBL" id="GBM81659.1"/>
    </source>
</evidence>
<organism evidence="1 2">
    <name type="scientific">Araneus ventricosus</name>
    <name type="common">Orbweaver spider</name>
    <name type="synonym">Epeira ventricosa</name>
    <dbReference type="NCBI Taxonomy" id="182803"/>
    <lineage>
        <taxon>Eukaryota</taxon>
        <taxon>Metazoa</taxon>
        <taxon>Ecdysozoa</taxon>
        <taxon>Arthropoda</taxon>
        <taxon>Chelicerata</taxon>
        <taxon>Arachnida</taxon>
        <taxon>Araneae</taxon>
        <taxon>Araneomorphae</taxon>
        <taxon>Entelegynae</taxon>
        <taxon>Araneoidea</taxon>
        <taxon>Araneidae</taxon>
        <taxon>Araneus</taxon>
    </lineage>
</organism>
<proteinExistence type="predicted"/>
<dbReference type="OrthoDB" id="10072016at2759"/>
<protein>
    <submittedName>
        <fullName evidence="1">Uncharacterized protein</fullName>
    </submittedName>
</protein>